<protein>
    <recommendedName>
        <fullName evidence="5">TNFR-Cys domain-containing protein</fullName>
    </recommendedName>
</protein>
<evidence type="ECO:0000313" key="6">
    <source>
        <dbReference type="EMBL" id="GMH67182.1"/>
    </source>
</evidence>
<feature type="region of interest" description="Disordered" evidence="2">
    <location>
        <begin position="2091"/>
        <end position="2129"/>
    </location>
</feature>
<organism evidence="6 7">
    <name type="scientific">Triparma strigata</name>
    <dbReference type="NCBI Taxonomy" id="1606541"/>
    <lineage>
        <taxon>Eukaryota</taxon>
        <taxon>Sar</taxon>
        <taxon>Stramenopiles</taxon>
        <taxon>Ochrophyta</taxon>
        <taxon>Bolidophyceae</taxon>
        <taxon>Parmales</taxon>
        <taxon>Triparmaceae</taxon>
        <taxon>Triparma</taxon>
    </lineage>
</organism>
<evidence type="ECO:0000313" key="7">
    <source>
        <dbReference type="Proteomes" id="UP001165085"/>
    </source>
</evidence>
<comment type="caution">
    <text evidence="1">Lacks conserved residue(s) required for the propagation of feature annotation.</text>
</comment>
<feature type="compositionally biased region" description="Basic and acidic residues" evidence="2">
    <location>
        <begin position="2091"/>
        <end position="2111"/>
    </location>
</feature>
<feature type="transmembrane region" description="Helical" evidence="3">
    <location>
        <begin position="1799"/>
        <end position="1827"/>
    </location>
</feature>
<sequence length="2171" mass="229390">MNLYGVKLLPGRMKVFGVFLCFLLIGDVCSEICLPGQYCDSEWGWPMAFNNCEECYEGHWCPGEPNNGAVGKCWGSGNYEEGDYLSGAPPIPCTVGKFSTATSASSSSTCEDCPFSKISAEGSGVCSACELHVTMDFTGTSHCVTSQIELFDKISNRNLASMGYLYPEMGRSLMAKGDKLDLAVGKYQVGFETQVFTPAAAEEMMFALWQVYGRIECALDTWISGPLCVISGEGIRKIFFIQGTDPDGNGAALIFNSIHFFEGKAEGAGGGAMSVAATGGAVKANVVLELCKLSKNVCGTGSGGGIVVDGLGVSNAATLIMYGTTFTQNSGGAGAYGDLMAMGFSTAVTISDDCPEGYEGTATQGSAISAEGAVENKYSFIKGTCNKCTEGKYKFNNVCTSCPFGKYNPKERATDSSACLACPEGKTNFVSGSASESDCNQASTHTFNFMGCETGSDVLDLAEGSSLKASPLGGATCSAEGIVLDGDDDFVSIASPDDPWLFGGPTTFEIYVKTPITVTKNSAIFDFEGDQIPTKEVLSLGTNNVDSQMQVTVIKPWLAGGETTMNHYSWAGGAWNHVVFSLEGKRWTIYNEEVKHTEELPFPDHDGTVEPGVLEHPQVWLGRNSLIKSALNFTGTIAFLKVYHNKVLTQEEVNNLPTIPCVAGTYGLGYPNCLPCPHGTYSTSSGALVCTECPSDKTSFVTGATSFRSCIAGKHSFDFRNCQDDTPVLDSTADSNLVATARGGASCSPEGMHFNGVDGWIELDSWEWGGPTSIEMYVRYDVPAASSTVLDFREKLGSDSAKFFLGSSNGWIDFVCQNDLGIEIRATDSRGWSTSFVHIVLTVANGKQHIYKNGAVASVESLSVAELPIVQRAQNWIGRSSPEDETTPEYISGAIASLKFFHNRVLTLEEVGALPKLPCAVGTSGVAMPDCTVCPAGSYNSVAGSVGGGGSVCISCPLGTYNDDEGTKATLHDDVGDCKVCEAGKFNSDDGTDYTLHGAGSCEVCAMGKYNDEDGLVADLHAGCTDCPVGKYNEFPAELEQYHNSPDDCEICDSGTYNDFQGATTCKNCEGGKSSAPGASACGSCPAGYYCDDALGGGAPQPCSAGSYTDGTHSSCQTCTKGYRCPGGMNQQICPPGSHQDLTGQYHCKECAEGTFSRLAGSEECSICPEGFFCPKNSASPIQCGTVGLYCPEGSSTVSPAASGHYTTPENGGATMRTGQAACEMGHACVAGVKTVCQGGSYGDEVGAFGCKSAPPGYRPSDDHTGVVLCAAGKFSGGGLAYCQDCAEGTFSGQGALTCSAKSICPPGHKIVVQSTVVSDTVCGLCEAGTASMGGSASSCVKCDGEGEYTDVEGRFTCMVAAAGHKPTSDRTAVEKCPAGRYSVGGTTECAQCEDGKTSQEGAVGCDICLACEPGKHTHLLCTPTAETVCVDCGKGTASTLAGQGSCSFCDGNGQYADEEGLAACKTAPAGYKPNVYRNGIEKCAAGKFSVGGATECTVCEKGKFSAEGAFGCGPCPQYETYNNTLNMCVCLESFERVDGSCTCKAGETLMGTSCEPCEKAKWKQEIGVKSCERCELTLENSITLLDGATSADSCICPKGMWDNQKGGCEPVKEGMDEDEEGMTLAFLSVMEGYWRTGVNSTDVRECLVEEACEGGNGTDYCREGHEGPYCNLCKDGWTKDPFMLCKSCKFSLESVLLSVLCVVVLVGVVVGVVLGLRKWEKGAVEGEKKKKAKIRRRRLKNGGKIIFSGFQITSALPSCIPLINLPQNFKQIVSAAQILNLNFFEFVAIGCWSSGFNYYYVVFGMTAPVLLIVVVMVLGGFFGHVAPAALHIPERNSCFTAAIAVTYLTLPTVTTMVFGMFSCDSFDDGTKLLRTDYSIDCNGSDRGFWLAYSYLMVLIFPVGVTLMYFVLLFVNRKEINCGDGDVRARELNQHLMGISFLFEPYKPQFWFYEVVETARRLLMTGVLSTIQPGTMTQLSAGLIGSVAGTLCVGVMQPYLEYGDNAIAVLTGCQLIVVFMSASFLKHQRDTVTLNDYDDRGMGTIMIFSYVVVMVLFFLWALYVKDDLGKSSSSIAVSALKRGSTAKVGEKRGRVTLKKKGEGEGEDKGQGDIEMMGGGKGGEGGEGIGESGVFVADNPMWGGGGNGGKAKVNVNVSDDGLLKVNNNDSEI</sequence>
<evidence type="ECO:0000256" key="3">
    <source>
        <dbReference type="SAM" id="Phobius"/>
    </source>
</evidence>
<feature type="chain" id="PRO_5040746159" description="TNFR-Cys domain-containing protein" evidence="4">
    <location>
        <begin position="31"/>
        <end position="2171"/>
    </location>
</feature>
<dbReference type="SUPFAM" id="SSF49899">
    <property type="entry name" value="Concanavalin A-like lectins/glucanases"/>
    <property type="match status" value="2"/>
</dbReference>
<dbReference type="PANTHER" id="PTHR46104">
    <property type="entry name" value="GENE 9195-RELATED-RELATED"/>
    <property type="match status" value="1"/>
</dbReference>
<keyword evidence="3" id="KW-0472">Membrane</keyword>
<feature type="compositionally biased region" description="Gly residues" evidence="2">
    <location>
        <begin position="2116"/>
        <end position="2129"/>
    </location>
</feature>
<keyword evidence="1" id="KW-1015">Disulfide bond</keyword>
<dbReference type="InterPro" id="IPR009030">
    <property type="entry name" value="Growth_fac_rcpt_cys_sf"/>
</dbReference>
<dbReference type="InterPro" id="IPR001368">
    <property type="entry name" value="TNFR/NGFR_Cys_rich_reg"/>
</dbReference>
<keyword evidence="3" id="KW-0812">Transmembrane</keyword>
<feature type="transmembrane region" description="Helical" evidence="3">
    <location>
        <begin position="2006"/>
        <end position="2025"/>
    </location>
</feature>
<dbReference type="PANTHER" id="PTHR46104:SF1">
    <property type="entry name" value="GENE 9195-RELATED"/>
    <property type="match status" value="1"/>
</dbReference>
<keyword evidence="3" id="KW-1133">Transmembrane helix</keyword>
<dbReference type="SUPFAM" id="SSF57184">
    <property type="entry name" value="Growth factor receptor domain"/>
    <property type="match status" value="5"/>
</dbReference>
<evidence type="ECO:0000259" key="5">
    <source>
        <dbReference type="PROSITE" id="PS50050"/>
    </source>
</evidence>
<proteinExistence type="predicted"/>
<name>A0A9W7A7H6_9STRA</name>
<feature type="disulfide bond" evidence="1">
    <location>
        <begin position="1409"/>
        <end position="1422"/>
    </location>
</feature>
<feature type="transmembrane region" description="Helical" evidence="3">
    <location>
        <begin position="1979"/>
        <end position="2000"/>
    </location>
</feature>
<dbReference type="Gene3D" id="2.60.120.200">
    <property type="match status" value="2"/>
</dbReference>
<feature type="transmembrane region" description="Helical" evidence="3">
    <location>
        <begin position="1696"/>
        <end position="1717"/>
    </location>
</feature>
<dbReference type="InterPro" id="IPR013320">
    <property type="entry name" value="ConA-like_dom_sf"/>
</dbReference>
<feature type="signal peptide" evidence="4">
    <location>
        <begin position="1"/>
        <end position="30"/>
    </location>
</feature>
<dbReference type="Gene3D" id="2.10.50.10">
    <property type="entry name" value="Tumor Necrosis Factor Receptor, subunit A, domain 2"/>
    <property type="match status" value="7"/>
</dbReference>
<evidence type="ECO:0000256" key="1">
    <source>
        <dbReference type="PROSITE-ProRule" id="PRU00206"/>
    </source>
</evidence>
<feature type="transmembrane region" description="Helical" evidence="3">
    <location>
        <begin position="1893"/>
        <end position="1915"/>
    </location>
</feature>
<feature type="transmembrane region" description="Helical" evidence="3">
    <location>
        <begin position="1839"/>
        <end position="1862"/>
    </location>
</feature>
<dbReference type="SMART" id="SM01411">
    <property type="entry name" value="Ephrin_rec_like"/>
    <property type="match status" value="14"/>
</dbReference>
<dbReference type="EMBL" id="BRXY01000115">
    <property type="protein sequence ID" value="GMH67182.1"/>
    <property type="molecule type" value="Genomic_DNA"/>
</dbReference>
<evidence type="ECO:0000256" key="4">
    <source>
        <dbReference type="SAM" id="SignalP"/>
    </source>
</evidence>
<dbReference type="OrthoDB" id="439917at2759"/>
<dbReference type="Pfam" id="PF13385">
    <property type="entry name" value="Laminin_G_3"/>
    <property type="match status" value="1"/>
</dbReference>
<feature type="domain" description="TNFR-Cys" evidence="5">
    <location>
        <begin position="1376"/>
        <end position="1430"/>
    </location>
</feature>
<comment type="caution">
    <text evidence="6">The sequence shown here is derived from an EMBL/GenBank/DDBJ whole genome shotgun (WGS) entry which is preliminary data.</text>
</comment>
<dbReference type="Pfam" id="PF07699">
    <property type="entry name" value="Ephrin_rec_like"/>
    <property type="match status" value="2"/>
</dbReference>
<dbReference type="Proteomes" id="UP001165085">
    <property type="component" value="Unassembled WGS sequence"/>
</dbReference>
<accession>A0A9W7A7H6</accession>
<gene>
    <name evidence="6" type="ORF">TrST_g14108</name>
</gene>
<feature type="transmembrane region" description="Helical" evidence="3">
    <location>
        <begin position="2045"/>
        <end position="2063"/>
    </location>
</feature>
<reference evidence="7" key="1">
    <citation type="journal article" date="2023" name="Commun. Biol.">
        <title>Genome analysis of Parmales, the sister group of diatoms, reveals the evolutionary specialization of diatoms from phago-mixotrophs to photoautotrophs.</title>
        <authorList>
            <person name="Ban H."/>
            <person name="Sato S."/>
            <person name="Yoshikawa S."/>
            <person name="Yamada K."/>
            <person name="Nakamura Y."/>
            <person name="Ichinomiya M."/>
            <person name="Sato N."/>
            <person name="Blanc-Mathieu R."/>
            <person name="Endo H."/>
            <person name="Kuwata A."/>
            <person name="Ogata H."/>
        </authorList>
    </citation>
    <scope>NUCLEOTIDE SEQUENCE [LARGE SCALE GENOMIC DNA]</scope>
    <source>
        <strain evidence="7">NIES 3701</strain>
    </source>
</reference>
<feature type="disulfide bond" evidence="1">
    <location>
        <begin position="1412"/>
        <end position="1430"/>
    </location>
</feature>
<evidence type="ECO:0000256" key="2">
    <source>
        <dbReference type="SAM" id="MobiDB-lite"/>
    </source>
</evidence>
<feature type="repeat" description="TNFR-Cys" evidence="1">
    <location>
        <begin position="1376"/>
        <end position="1430"/>
    </location>
</feature>
<dbReference type="SMART" id="SM00208">
    <property type="entry name" value="TNFR"/>
    <property type="match status" value="3"/>
</dbReference>
<keyword evidence="4" id="KW-0732">Signal</keyword>
<keyword evidence="7" id="KW-1185">Reference proteome</keyword>
<dbReference type="InterPro" id="IPR011641">
    <property type="entry name" value="Tyr-kin_ephrin_A/B_rcpt-like"/>
</dbReference>
<dbReference type="PROSITE" id="PS50050">
    <property type="entry name" value="TNFR_NGFR_2"/>
    <property type="match status" value="1"/>
</dbReference>